<keyword evidence="11" id="KW-1185">Reference proteome</keyword>
<feature type="domain" description="Methyl-accepting transducer" evidence="7">
    <location>
        <begin position="267"/>
        <end position="503"/>
    </location>
</feature>
<comment type="similarity">
    <text evidence="4">Belongs to the methyl-accepting chemotaxis (MCP) protein family.</text>
</comment>
<dbReference type="PANTHER" id="PTHR32089:SF120">
    <property type="entry name" value="METHYL-ACCEPTING CHEMOTAXIS PROTEIN TLPQ"/>
    <property type="match status" value="1"/>
</dbReference>
<dbReference type="PANTHER" id="PTHR32089">
    <property type="entry name" value="METHYL-ACCEPTING CHEMOTAXIS PROTEIN MCPB"/>
    <property type="match status" value="1"/>
</dbReference>
<dbReference type="EMBL" id="QUOT01000001">
    <property type="protein sequence ID" value="REL32057.1"/>
    <property type="molecule type" value="Genomic_DNA"/>
</dbReference>
<dbReference type="GO" id="GO:0005886">
    <property type="term" value="C:plasma membrane"/>
    <property type="evidence" value="ECO:0007669"/>
    <property type="project" value="UniProtKB-SubCell"/>
</dbReference>
<reference evidence="11" key="1">
    <citation type="submission" date="2018-08" db="EMBL/GenBank/DDBJ databases">
        <title>Thalassotalea euphylliae genome.</title>
        <authorList>
            <person name="Summers S."/>
            <person name="Rice S.A."/>
            <person name="Freckelton M.L."/>
            <person name="Nedved B.T."/>
            <person name="Hadfield M.G."/>
        </authorList>
    </citation>
    <scope>NUCLEOTIDE SEQUENCE [LARGE SCALE GENOMIC DNA]</scope>
    <source>
        <strain evidence="11">H3</strain>
    </source>
</reference>
<accession>A0A3E0U641</accession>
<dbReference type="InterPro" id="IPR000727">
    <property type="entry name" value="T_SNARE_dom"/>
</dbReference>
<dbReference type="PROSITE" id="PS50111">
    <property type="entry name" value="CHEMOTAXIS_TRANSDUC_2"/>
    <property type="match status" value="1"/>
</dbReference>
<protein>
    <submittedName>
        <fullName evidence="10">Methyl-accepting chemotaxis protein</fullName>
    </submittedName>
</protein>
<evidence type="ECO:0000256" key="4">
    <source>
        <dbReference type="ARBA" id="ARBA00029447"/>
    </source>
</evidence>
<dbReference type="CDD" id="cd11386">
    <property type="entry name" value="MCP_signal"/>
    <property type="match status" value="1"/>
</dbReference>
<dbReference type="InterPro" id="IPR004089">
    <property type="entry name" value="MCPsignal_dom"/>
</dbReference>
<organism evidence="10 11">
    <name type="scientific">Thalassotalea euphylliae</name>
    <dbReference type="NCBI Taxonomy" id="1655234"/>
    <lineage>
        <taxon>Bacteria</taxon>
        <taxon>Pseudomonadati</taxon>
        <taxon>Pseudomonadota</taxon>
        <taxon>Gammaproteobacteria</taxon>
        <taxon>Alteromonadales</taxon>
        <taxon>Colwelliaceae</taxon>
        <taxon>Thalassotalea</taxon>
    </lineage>
</organism>
<comment type="caution">
    <text evidence="10">The sequence shown here is derived from an EMBL/GenBank/DDBJ whole genome shotgun (WGS) entry which is preliminary data.</text>
</comment>
<dbReference type="InterPro" id="IPR003660">
    <property type="entry name" value="HAMP_dom"/>
</dbReference>
<feature type="transmembrane region" description="Helical" evidence="6">
    <location>
        <begin position="184"/>
        <end position="207"/>
    </location>
</feature>
<dbReference type="GO" id="GO:0006935">
    <property type="term" value="P:chemotaxis"/>
    <property type="evidence" value="ECO:0007669"/>
    <property type="project" value="UniProtKB-ARBA"/>
</dbReference>
<keyword evidence="2" id="KW-0997">Cell inner membrane</keyword>
<name>A0A3E0U641_9GAMM</name>
<evidence type="ECO:0000256" key="5">
    <source>
        <dbReference type="PROSITE-ProRule" id="PRU00284"/>
    </source>
</evidence>
<keyword evidence="6" id="KW-0472">Membrane</keyword>
<feature type="domain" description="HAMP" evidence="9">
    <location>
        <begin position="208"/>
        <end position="262"/>
    </location>
</feature>
<proteinExistence type="inferred from homology"/>
<dbReference type="Pfam" id="PF00672">
    <property type="entry name" value="HAMP"/>
    <property type="match status" value="1"/>
</dbReference>
<keyword evidence="3 5" id="KW-0807">Transducer</keyword>
<evidence type="ECO:0000259" key="7">
    <source>
        <dbReference type="PROSITE" id="PS50111"/>
    </source>
</evidence>
<dbReference type="Pfam" id="PF00015">
    <property type="entry name" value="MCPsignal"/>
    <property type="match status" value="1"/>
</dbReference>
<dbReference type="PROSITE" id="PS50885">
    <property type="entry name" value="HAMP"/>
    <property type="match status" value="1"/>
</dbReference>
<dbReference type="CDD" id="cd06225">
    <property type="entry name" value="HAMP"/>
    <property type="match status" value="1"/>
</dbReference>
<dbReference type="Gene3D" id="1.10.287.950">
    <property type="entry name" value="Methyl-accepting chemotaxis protein"/>
    <property type="match status" value="1"/>
</dbReference>
<dbReference type="Proteomes" id="UP000256899">
    <property type="component" value="Unassembled WGS sequence"/>
</dbReference>
<comment type="subcellular location">
    <subcellularLocation>
        <location evidence="1">Cell inner membrane</location>
        <topology evidence="1">Multi-pass membrane protein</topology>
    </subcellularLocation>
</comment>
<evidence type="ECO:0000259" key="9">
    <source>
        <dbReference type="PROSITE" id="PS50885"/>
    </source>
</evidence>
<evidence type="ECO:0000256" key="1">
    <source>
        <dbReference type="ARBA" id="ARBA00004429"/>
    </source>
</evidence>
<keyword evidence="6" id="KW-0812">Transmembrane</keyword>
<dbReference type="SUPFAM" id="SSF58104">
    <property type="entry name" value="Methyl-accepting chemotaxis protein (MCP) signaling domain"/>
    <property type="match status" value="1"/>
</dbReference>
<keyword evidence="2" id="KW-1003">Cell membrane</keyword>
<gene>
    <name evidence="10" type="ORF">DXX94_15780</name>
</gene>
<keyword evidence="6" id="KW-1133">Transmembrane helix</keyword>
<dbReference type="SMART" id="SM00304">
    <property type="entry name" value="HAMP"/>
    <property type="match status" value="2"/>
</dbReference>
<evidence type="ECO:0000256" key="2">
    <source>
        <dbReference type="ARBA" id="ARBA00022519"/>
    </source>
</evidence>
<feature type="transmembrane region" description="Helical" evidence="6">
    <location>
        <begin position="12"/>
        <end position="33"/>
    </location>
</feature>
<dbReference type="SMART" id="SM00283">
    <property type="entry name" value="MA"/>
    <property type="match status" value="1"/>
</dbReference>
<dbReference type="RefSeq" id="WP_116017366.1">
    <property type="nucleotide sequence ID" value="NZ_QUOT01000001.1"/>
</dbReference>
<dbReference type="FunFam" id="1.10.287.950:FF:000001">
    <property type="entry name" value="Methyl-accepting chemotaxis sensory transducer"/>
    <property type="match status" value="1"/>
</dbReference>
<dbReference type="PROSITE" id="PS50192">
    <property type="entry name" value="T_SNARE"/>
    <property type="match status" value="1"/>
</dbReference>
<feature type="domain" description="T-SNARE coiled-coil homology" evidence="8">
    <location>
        <begin position="463"/>
        <end position="516"/>
    </location>
</feature>
<sequence>MNFLYRLSIAQKIYLIPVIGTISFTIYLALSIFNATNNVEQLSRVKDVQFPVVQLSEAAAVDIVRLSEILNAAVTTGDEDGIASADELSEKIIDSITQIGATDQQFVSDQQSLLNDFNSYYQQARTLSSGMINDTIDFEKLPEMGKAMNAAFEQAKGGLENFNKTRVQEFEQAITDANNSAETLVNIGFIVGIITIILLFGTAIPIISGIRSSLSSVVNSLQDIAEGEGDLTVRLNSKSSDEIGELVNRFNMFIEKLQNTIKQVVDIALPLSQMANSVSANAEQTNTITQLQQDGAHNTKAAVDDLNHSVKSVADSAALAADTATQTRTISTEGADVVAKTVETIHQLAKTVEDSSEVIDHLDSDANQVGVVLDVIRGIAEQTNLLALNAAIEAARAGEQGRGFAVVADEVRTLASRTQDSTVEIQTTIEKLQQAARKAVGAMSNGRSLAESSVEQVTMAGTSLAEITTSVSQISEMTTNIAHATDSQSQAAGQIVSHVDDISQSTNQTHSASQELASVSSELAGLAHNLEIIAKGFKV</sequence>
<evidence type="ECO:0000313" key="11">
    <source>
        <dbReference type="Proteomes" id="UP000256899"/>
    </source>
</evidence>
<evidence type="ECO:0000256" key="6">
    <source>
        <dbReference type="SAM" id="Phobius"/>
    </source>
</evidence>
<evidence type="ECO:0000256" key="3">
    <source>
        <dbReference type="ARBA" id="ARBA00023224"/>
    </source>
</evidence>
<dbReference type="AlphaFoldDB" id="A0A3E0U641"/>
<dbReference type="GO" id="GO:0007165">
    <property type="term" value="P:signal transduction"/>
    <property type="evidence" value="ECO:0007669"/>
    <property type="project" value="UniProtKB-KW"/>
</dbReference>
<evidence type="ECO:0000259" key="8">
    <source>
        <dbReference type="PROSITE" id="PS50192"/>
    </source>
</evidence>
<evidence type="ECO:0000313" key="10">
    <source>
        <dbReference type="EMBL" id="REL32057.1"/>
    </source>
</evidence>